<organism evidence="3 4">
    <name type="scientific">Triparma strigata</name>
    <dbReference type="NCBI Taxonomy" id="1606541"/>
    <lineage>
        <taxon>Eukaryota</taxon>
        <taxon>Sar</taxon>
        <taxon>Stramenopiles</taxon>
        <taxon>Ochrophyta</taxon>
        <taxon>Bolidophyceae</taxon>
        <taxon>Parmales</taxon>
        <taxon>Triparmaceae</taxon>
        <taxon>Triparma</taxon>
    </lineage>
</organism>
<comment type="caution">
    <text evidence="3">The sequence shown here is derived from an EMBL/GenBank/DDBJ whole genome shotgun (WGS) entry which is preliminary data.</text>
</comment>
<reference evidence="4" key="1">
    <citation type="journal article" date="2023" name="Commun. Biol.">
        <title>Genome analysis of Parmales, the sister group of diatoms, reveals the evolutionary specialization of diatoms from phago-mixotrophs to photoautotrophs.</title>
        <authorList>
            <person name="Ban H."/>
            <person name="Sato S."/>
            <person name="Yoshikawa S."/>
            <person name="Yamada K."/>
            <person name="Nakamura Y."/>
            <person name="Ichinomiya M."/>
            <person name="Sato N."/>
            <person name="Blanc-Mathieu R."/>
            <person name="Endo H."/>
            <person name="Kuwata A."/>
            <person name="Ogata H."/>
        </authorList>
    </citation>
    <scope>NUCLEOTIDE SEQUENCE [LARGE SCALE GENOMIC DNA]</scope>
    <source>
        <strain evidence="4">NIES 3701</strain>
    </source>
</reference>
<evidence type="ECO:0000313" key="3">
    <source>
        <dbReference type="EMBL" id="GMH96072.1"/>
    </source>
</evidence>
<accession>A0A9W7BT31</accession>
<sequence length="632" mass="70145">MDSLASCMPLSVHSTADNMTDNMANMVADDALLGYTRPQVKRSRVSPPLPASALRNKKRGTPSQPTYLTHLSPPKEEEEGPSSSPSARLEVTTTLDFAEEDGDPDLAEPGVTCSQNTVSVSRPSSASLPVQISAEAANRRLHSRLNLSLSPASSFLSTSSPALDAAVRHVPKHHDEKVEILYHINRTSPSKTSVPPSHTIADADASRIFTYAGSSSSPVSFLERESPAHGKSQDDVLTAMGIDLHGVLDDCVACGQVEFVNSLRRIENDIRDVCVRKKLAIERSRQLKRSQQSGSVLTEKFVPTLEYTDKVERDLARLNCNLSSFYSQFLGRRLQFDDKAVKKNIRHFFKFTGPTHEYLLPRAVDAEGVVVRKTITSLLNVVLLKRYNGELFPSGRDEGKKVPSDDMELPEFGGGSGSESDNDMDDEEWNEKNMARLQEHEALRLKKQKEKLAKVVERLQNNTMTLIDRAVLFSYANPQGSNKMEVTRAMERKKDPATGLTAEEDKRRCLLNHVDRDMQQHPLWVGFEESSEGVKEDVESFKNQVAGLRARNAAKRDELKALRAKMKELRVLEKEVKLNSELWKVNRPNEVVVLNVNANANAKANEEKTNMQEEGKSEGDGIGLSFVSPGAV</sequence>
<feature type="region of interest" description="Disordered" evidence="2">
    <location>
        <begin position="394"/>
        <end position="426"/>
    </location>
</feature>
<dbReference type="AlphaFoldDB" id="A0A9W7BT31"/>
<feature type="compositionally biased region" description="Acidic residues" evidence="2">
    <location>
        <begin position="97"/>
        <end position="106"/>
    </location>
</feature>
<evidence type="ECO:0000256" key="1">
    <source>
        <dbReference type="SAM" id="Coils"/>
    </source>
</evidence>
<dbReference type="Proteomes" id="UP001165085">
    <property type="component" value="Unassembled WGS sequence"/>
</dbReference>
<dbReference type="EMBL" id="BRXY01000458">
    <property type="protein sequence ID" value="GMH96072.1"/>
    <property type="molecule type" value="Genomic_DNA"/>
</dbReference>
<name>A0A9W7BT31_9STRA</name>
<feature type="compositionally biased region" description="Basic and acidic residues" evidence="2">
    <location>
        <begin position="605"/>
        <end position="619"/>
    </location>
</feature>
<feature type="compositionally biased region" description="Polar residues" evidence="2">
    <location>
        <begin position="112"/>
        <end position="124"/>
    </location>
</feature>
<evidence type="ECO:0000313" key="4">
    <source>
        <dbReference type="Proteomes" id="UP001165085"/>
    </source>
</evidence>
<protein>
    <submittedName>
        <fullName evidence="3">Uncharacterized protein</fullName>
    </submittedName>
</protein>
<gene>
    <name evidence="3" type="ORF">TrST_g932</name>
</gene>
<dbReference type="OrthoDB" id="10486111at2759"/>
<feature type="region of interest" description="Disordered" evidence="2">
    <location>
        <begin position="37"/>
        <end position="124"/>
    </location>
</feature>
<feature type="coiled-coil region" evidence="1">
    <location>
        <begin position="538"/>
        <end position="579"/>
    </location>
</feature>
<feature type="region of interest" description="Disordered" evidence="2">
    <location>
        <begin position="605"/>
        <end position="632"/>
    </location>
</feature>
<keyword evidence="1" id="KW-0175">Coiled coil</keyword>
<proteinExistence type="predicted"/>
<keyword evidence="4" id="KW-1185">Reference proteome</keyword>
<evidence type="ECO:0000256" key="2">
    <source>
        <dbReference type="SAM" id="MobiDB-lite"/>
    </source>
</evidence>
<feature type="compositionally biased region" description="Basic and acidic residues" evidence="2">
    <location>
        <begin position="395"/>
        <end position="404"/>
    </location>
</feature>